<evidence type="ECO:0000259" key="8">
    <source>
        <dbReference type="Pfam" id="PF25967"/>
    </source>
</evidence>
<feature type="domain" description="YknX-like beta-barrel" evidence="9">
    <location>
        <begin position="426"/>
        <end position="500"/>
    </location>
</feature>
<feature type="region of interest" description="Disordered" evidence="5">
    <location>
        <begin position="212"/>
        <end position="239"/>
    </location>
</feature>
<dbReference type="Proteomes" id="UP000008457">
    <property type="component" value="Chromosome"/>
</dbReference>
<name>F3ZYF3_MAHA5</name>
<feature type="domain" description="Multidrug resistance protein MdtA-like barrel-sandwich hybrid" evidence="7">
    <location>
        <begin position="291"/>
        <end position="377"/>
    </location>
</feature>
<dbReference type="STRING" id="697281.Mahau_1505"/>
<reference evidence="10 11" key="2">
    <citation type="journal article" date="2011" name="Stand. Genomic Sci.">
        <title>Complete genome sequence of Mahella australiensis type strain (50-1 BON).</title>
        <authorList>
            <person name="Sikorski J."/>
            <person name="Teshima H."/>
            <person name="Nolan M."/>
            <person name="Lucas S."/>
            <person name="Hammon N."/>
            <person name="Deshpande S."/>
            <person name="Cheng J.F."/>
            <person name="Pitluck S."/>
            <person name="Liolios K."/>
            <person name="Pagani I."/>
            <person name="Ivanova N."/>
            <person name="Huntemann M."/>
            <person name="Mavromatis K."/>
            <person name="Ovchinikova G."/>
            <person name="Pati A."/>
            <person name="Tapia R."/>
            <person name="Han C."/>
            <person name="Goodwin L."/>
            <person name="Chen A."/>
            <person name="Palaniappan K."/>
            <person name="Land M."/>
            <person name="Hauser L."/>
            <person name="Ngatchou-Djao O.D."/>
            <person name="Rohde M."/>
            <person name="Pukall R."/>
            <person name="Spring S."/>
            <person name="Abt B."/>
            <person name="Goker M."/>
            <person name="Detter J.C."/>
            <person name="Woyke T."/>
            <person name="Bristow J."/>
            <person name="Markowitz V."/>
            <person name="Hugenholtz P."/>
            <person name="Eisen J.A."/>
            <person name="Kyrpides N.C."/>
            <person name="Klenk H.P."/>
            <person name="Lapidus A."/>
        </authorList>
    </citation>
    <scope>NUCLEOTIDE SEQUENCE [LARGE SCALE GENOMIC DNA]</scope>
    <source>
        <strain evidence="11">DSM 15567 / CIP 107919 / 50-1 BON</strain>
    </source>
</reference>
<dbReference type="InterPro" id="IPR006143">
    <property type="entry name" value="RND_pump_MFP"/>
</dbReference>
<dbReference type="AlphaFoldDB" id="F3ZYF3"/>
<gene>
    <name evidence="10" type="ordered locus">Mahau_1505</name>
</gene>
<dbReference type="InterPro" id="IPR050465">
    <property type="entry name" value="UPF0194_transport"/>
</dbReference>
<keyword evidence="3 4" id="KW-0175">Coiled coil</keyword>
<dbReference type="GO" id="GO:0022857">
    <property type="term" value="F:transmembrane transporter activity"/>
    <property type="evidence" value="ECO:0007669"/>
    <property type="project" value="InterPro"/>
</dbReference>
<dbReference type="GO" id="GO:0016020">
    <property type="term" value="C:membrane"/>
    <property type="evidence" value="ECO:0007669"/>
    <property type="project" value="InterPro"/>
</dbReference>
<dbReference type="Pfam" id="PF25990">
    <property type="entry name" value="Beta-barrel_YknX"/>
    <property type="match status" value="1"/>
</dbReference>
<feature type="domain" description="Multidrug resistance protein MdtA-like C-terminal permuted SH3" evidence="8">
    <location>
        <begin position="507"/>
        <end position="566"/>
    </location>
</feature>
<dbReference type="SUPFAM" id="SSF111369">
    <property type="entry name" value="HlyD-like secretion proteins"/>
    <property type="match status" value="2"/>
</dbReference>
<dbReference type="EMBL" id="CP002360">
    <property type="protein sequence ID" value="AEE96695.1"/>
    <property type="molecule type" value="Genomic_DNA"/>
</dbReference>
<sequence length="612" mass="64651">MKRFFATWWGKLIIVVIVVAIGFGTYYGVRAYINRNSGNVQQAGQFATVAARKGSITVSINGTGTMEPAAQEDVIIDGSGTIKKMYFKESDTVKKGDLMYEIENESLPLSIKQAELNIKQMQLSADDIEGQISKAIVTIPNAGLLDLNVSEGEQVSLNMPVATVQDISVLSLAVSVYGQQAGSIKEGQSVTITVSGVSGSFNGKVVQVTQSASSVQGGSGSGNSAPQIAVSQERDTTDTNDIEQPAQAMAVIDVTNRGSKLRISQTASAVIKTDTGNVSAFGQLSAKSSPVQIKAPISGKIQTLYVSDGVIVSKGQKLLKFDTAILQNNLDVQNTKIEQAQLDLQNQKAQLDKLKVYAPIGGVIITQNVEEGDNVNDISQASSSSSNDQQSALSSNISSPLNSSSGSVSSTSKGNVAATIADVGKFQVSIAVDELDINKIKVGQKAVITADALPDQSFVGEVIDVEDQGTSQNGVTTYDVTVAFDRVQDMKTGMTADVEIIAAQKDNIVIVPIEAVMERNGKKFVIIYDEANTTLQQNNMREVKTGINNESYIEITEGLKKGEKVMLTSAASQNSNASFPGVVPPGMGGLPGNTQRQGTSGRAGFMPQGLNR</sequence>
<dbReference type="Gene3D" id="2.40.420.20">
    <property type="match status" value="1"/>
</dbReference>
<evidence type="ECO:0000313" key="10">
    <source>
        <dbReference type="EMBL" id="AEE96695.1"/>
    </source>
</evidence>
<feature type="coiled-coil region" evidence="4">
    <location>
        <begin position="330"/>
        <end position="357"/>
    </location>
</feature>
<feature type="compositionally biased region" description="Low complexity" evidence="5">
    <location>
        <begin position="379"/>
        <end position="411"/>
    </location>
</feature>
<keyword evidence="11" id="KW-1185">Reference proteome</keyword>
<keyword evidence="6" id="KW-1133">Transmembrane helix</keyword>
<dbReference type="Gene3D" id="2.40.50.100">
    <property type="match status" value="2"/>
</dbReference>
<proteinExistence type="inferred from homology"/>
<evidence type="ECO:0000259" key="9">
    <source>
        <dbReference type="Pfam" id="PF25990"/>
    </source>
</evidence>
<dbReference type="InterPro" id="IPR058627">
    <property type="entry name" value="MdtA-like_C"/>
</dbReference>
<evidence type="ECO:0000313" key="11">
    <source>
        <dbReference type="Proteomes" id="UP000008457"/>
    </source>
</evidence>
<dbReference type="KEGG" id="mas:Mahau_1505"/>
<dbReference type="RefSeq" id="WP_013781124.1">
    <property type="nucleotide sequence ID" value="NC_015520.1"/>
</dbReference>
<dbReference type="InterPro" id="IPR058625">
    <property type="entry name" value="MdtA-like_BSH"/>
</dbReference>
<feature type="transmembrane region" description="Helical" evidence="6">
    <location>
        <begin position="12"/>
        <end position="29"/>
    </location>
</feature>
<organism evidence="10 11">
    <name type="scientific">Mahella australiensis (strain DSM 15567 / CIP 107919 / 50-1 BON)</name>
    <dbReference type="NCBI Taxonomy" id="697281"/>
    <lineage>
        <taxon>Bacteria</taxon>
        <taxon>Bacillati</taxon>
        <taxon>Bacillota</taxon>
        <taxon>Clostridia</taxon>
        <taxon>Thermoanaerobacterales</taxon>
        <taxon>Thermoanaerobacterales Family IV. Incertae Sedis</taxon>
        <taxon>Mahella</taxon>
    </lineage>
</organism>
<dbReference type="eggNOG" id="COG0845">
    <property type="taxonomic scope" value="Bacteria"/>
</dbReference>
<dbReference type="HOGENOM" id="CLU_018816_12_1_9"/>
<evidence type="ECO:0000256" key="6">
    <source>
        <dbReference type="SAM" id="Phobius"/>
    </source>
</evidence>
<evidence type="ECO:0000256" key="3">
    <source>
        <dbReference type="ARBA" id="ARBA00023054"/>
    </source>
</evidence>
<dbReference type="Gene3D" id="2.40.30.170">
    <property type="match status" value="2"/>
</dbReference>
<comment type="similarity">
    <text evidence="2">Belongs to the membrane fusion protein (MFP) (TC 8.A.1) family.</text>
</comment>
<evidence type="ECO:0000256" key="1">
    <source>
        <dbReference type="ARBA" id="ARBA00004196"/>
    </source>
</evidence>
<dbReference type="GO" id="GO:0030313">
    <property type="term" value="C:cell envelope"/>
    <property type="evidence" value="ECO:0007669"/>
    <property type="project" value="UniProtKB-SubCell"/>
</dbReference>
<dbReference type="NCBIfam" id="TIGR01730">
    <property type="entry name" value="RND_mfp"/>
    <property type="match status" value="1"/>
</dbReference>
<keyword evidence="6" id="KW-0812">Transmembrane</keyword>
<dbReference type="InterPro" id="IPR058636">
    <property type="entry name" value="Beta-barrel_YknX"/>
</dbReference>
<protein>
    <submittedName>
        <fullName evidence="10">Efflux transporter, RND family, MFP subunit</fullName>
    </submittedName>
</protein>
<evidence type="ECO:0000256" key="5">
    <source>
        <dbReference type="SAM" id="MobiDB-lite"/>
    </source>
</evidence>
<feature type="region of interest" description="Disordered" evidence="5">
    <location>
        <begin position="375"/>
        <end position="411"/>
    </location>
</feature>
<dbReference type="Pfam" id="PF25917">
    <property type="entry name" value="BSH_RND"/>
    <property type="match status" value="1"/>
</dbReference>
<evidence type="ECO:0000256" key="4">
    <source>
        <dbReference type="SAM" id="Coils"/>
    </source>
</evidence>
<accession>F3ZYF3</accession>
<evidence type="ECO:0000259" key="7">
    <source>
        <dbReference type="Pfam" id="PF25917"/>
    </source>
</evidence>
<dbReference type="Pfam" id="PF25967">
    <property type="entry name" value="RND-MFP_C"/>
    <property type="match status" value="1"/>
</dbReference>
<dbReference type="OrthoDB" id="1725043at2"/>
<dbReference type="PANTHER" id="PTHR32347">
    <property type="entry name" value="EFFLUX SYSTEM COMPONENT YKNX-RELATED"/>
    <property type="match status" value="1"/>
</dbReference>
<keyword evidence="6" id="KW-0472">Membrane</keyword>
<evidence type="ECO:0000256" key="2">
    <source>
        <dbReference type="ARBA" id="ARBA00009477"/>
    </source>
</evidence>
<comment type="subcellular location">
    <subcellularLocation>
        <location evidence="1">Cell envelope</location>
    </subcellularLocation>
</comment>
<feature type="region of interest" description="Disordered" evidence="5">
    <location>
        <begin position="587"/>
        <end position="612"/>
    </location>
</feature>
<reference evidence="11" key="1">
    <citation type="submission" date="2010-11" db="EMBL/GenBank/DDBJ databases">
        <title>The complete genome of Mahella australiensis DSM 15567.</title>
        <authorList>
            <consortium name="US DOE Joint Genome Institute (JGI-PGF)"/>
            <person name="Lucas S."/>
            <person name="Copeland A."/>
            <person name="Lapidus A."/>
            <person name="Bruce D."/>
            <person name="Goodwin L."/>
            <person name="Pitluck S."/>
            <person name="Kyrpides N."/>
            <person name="Mavromatis K."/>
            <person name="Pagani I."/>
            <person name="Ivanova N."/>
            <person name="Teshima H."/>
            <person name="Brettin T."/>
            <person name="Detter J.C."/>
            <person name="Han C."/>
            <person name="Tapia R."/>
            <person name="Land M."/>
            <person name="Hauser L."/>
            <person name="Markowitz V."/>
            <person name="Cheng J.-F."/>
            <person name="Hugenholtz P."/>
            <person name="Woyke T."/>
            <person name="Wu D."/>
            <person name="Spring S."/>
            <person name="Pukall R."/>
            <person name="Steenblock K."/>
            <person name="Schneider S."/>
            <person name="Klenk H.-P."/>
            <person name="Eisen J.A."/>
        </authorList>
    </citation>
    <scope>NUCLEOTIDE SEQUENCE [LARGE SCALE GENOMIC DNA]</scope>
    <source>
        <strain evidence="11">DSM 15567 / CIP 107919 / 50-1 BON</strain>
    </source>
</reference>